<accession>A0A7G9ZAI9</accession>
<sequence>MNYFSGNSLNEEIEKKIRNYKLIRLMGWVSFRTYTGMSDPEEAIIDTGAPTSVIPFSMWKGLPIIRITTHKVQGINPKPECAIPIIIGKVKCVLLDEKGNQTKEIEIHAYLALTDEVPLILGFKDLLSEFRLGFNYPDEAWIEER</sequence>
<dbReference type="GO" id="GO:0004190">
    <property type="term" value="F:aspartic-type endopeptidase activity"/>
    <property type="evidence" value="ECO:0007669"/>
    <property type="project" value="InterPro"/>
</dbReference>
<evidence type="ECO:0000259" key="2">
    <source>
        <dbReference type="PROSITE" id="PS50175"/>
    </source>
</evidence>
<protein>
    <recommendedName>
        <fullName evidence="2">Peptidase A2 domain-containing protein</fullName>
    </recommendedName>
</protein>
<dbReference type="AlphaFoldDB" id="A0A7G9ZAI9"/>
<proteinExistence type="predicted"/>
<organism evidence="3">
    <name type="scientific">Candidatus Methanophaga sp. ANME-1 ERB7</name>
    <dbReference type="NCBI Taxonomy" id="2759913"/>
    <lineage>
        <taxon>Archaea</taxon>
        <taxon>Methanobacteriati</taxon>
        <taxon>Methanobacteriota</taxon>
        <taxon>Stenosarchaea group</taxon>
        <taxon>Methanomicrobia</taxon>
        <taxon>Candidatus Methanophagales</taxon>
        <taxon>Candidatus Methanophagaceae</taxon>
        <taxon>Candidatus Methanophaga</taxon>
    </lineage>
</organism>
<reference evidence="3" key="1">
    <citation type="submission" date="2020-06" db="EMBL/GenBank/DDBJ databases">
        <title>Unique genomic features of the anaerobic methanotrophic archaea.</title>
        <authorList>
            <person name="Chadwick G.L."/>
            <person name="Skennerton C.T."/>
            <person name="Laso-Perez R."/>
            <person name="Leu A.O."/>
            <person name="Speth D.R."/>
            <person name="Yu H."/>
            <person name="Morgan-Lang C."/>
            <person name="Hatzenpichler R."/>
            <person name="Goudeau D."/>
            <person name="Malmstrom R."/>
            <person name="Brazelton W.J."/>
            <person name="Woyke T."/>
            <person name="Hallam S.J."/>
            <person name="Tyson G.W."/>
            <person name="Wegener G."/>
            <person name="Boetius A."/>
            <person name="Orphan V."/>
        </authorList>
    </citation>
    <scope>NUCLEOTIDE SEQUENCE</scope>
</reference>
<dbReference type="PROSITE" id="PS00141">
    <property type="entry name" value="ASP_PROTEASE"/>
    <property type="match status" value="1"/>
</dbReference>
<dbReference type="SUPFAM" id="SSF50630">
    <property type="entry name" value="Acid proteases"/>
    <property type="match status" value="1"/>
</dbReference>
<dbReference type="EMBL" id="MT631684">
    <property type="protein sequence ID" value="QNO57273.1"/>
    <property type="molecule type" value="Genomic_DNA"/>
</dbReference>
<gene>
    <name evidence="3" type="ORF">HCLJFGEB_00017</name>
</gene>
<dbReference type="GO" id="GO:0006508">
    <property type="term" value="P:proteolysis"/>
    <property type="evidence" value="ECO:0007669"/>
    <property type="project" value="InterPro"/>
</dbReference>
<dbReference type="InterPro" id="IPR021109">
    <property type="entry name" value="Peptidase_aspartic_dom_sf"/>
</dbReference>
<dbReference type="InterPro" id="IPR001995">
    <property type="entry name" value="Peptidase_A2_cat"/>
</dbReference>
<evidence type="ECO:0000313" key="3">
    <source>
        <dbReference type="EMBL" id="QNO57273.1"/>
    </source>
</evidence>
<keyword evidence="1" id="KW-0378">Hydrolase</keyword>
<name>A0A7G9ZAI9_9EURY</name>
<feature type="domain" description="Peptidase A2" evidence="2">
    <location>
        <begin position="41"/>
        <end position="76"/>
    </location>
</feature>
<dbReference type="PROSITE" id="PS50175">
    <property type="entry name" value="ASP_PROT_RETROV"/>
    <property type="match status" value="1"/>
</dbReference>
<dbReference type="InterPro" id="IPR001969">
    <property type="entry name" value="Aspartic_peptidase_AS"/>
</dbReference>
<evidence type="ECO:0000256" key="1">
    <source>
        <dbReference type="ARBA" id="ARBA00022801"/>
    </source>
</evidence>
<dbReference type="Gene3D" id="2.40.70.10">
    <property type="entry name" value="Acid Proteases"/>
    <property type="match status" value="1"/>
</dbReference>